<evidence type="ECO:0000313" key="1">
    <source>
        <dbReference type="EMBL" id="MCI60048.1"/>
    </source>
</evidence>
<comment type="caution">
    <text evidence="1">The sequence shown here is derived from an EMBL/GenBank/DDBJ whole genome shotgun (WGS) entry which is preliminary data.</text>
</comment>
<sequence length="42" mass="4327">EPNGMGYDAEAEKVTLEATCVDLASATLKRAAIGARLCSGGW</sequence>
<accession>A0A392TGA8</accession>
<protein>
    <submittedName>
        <fullName evidence="1">Uncharacterized protein</fullName>
    </submittedName>
</protein>
<evidence type="ECO:0000313" key="2">
    <source>
        <dbReference type="Proteomes" id="UP000265520"/>
    </source>
</evidence>
<proteinExistence type="predicted"/>
<keyword evidence="2" id="KW-1185">Reference proteome</keyword>
<feature type="non-terminal residue" evidence="1">
    <location>
        <position position="1"/>
    </location>
</feature>
<organism evidence="1 2">
    <name type="scientific">Trifolium medium</name>
    <dbReference type="NCBI Taxonomy" id="97028"/>
    <lineage>
        <taxon>Eukaryota</taxon>
        <taxon>Viridiplantae</taxon>
        <taxon>Streptophyta</taxon>
        <taxon>Embryophyta</taxon>
        <taxon>Tracheophyta</taxon>
        <taxon>Spermatophyta</taxon>
        <taxon>Magnoliopsida</taxon>
        <taxon>eudicotyledons</taxon>
        <taxon>Gunneridae</taxon>
        <taxon>Pentapetalae</taxon>
        <taxon>rosids</taxon>
        <taxon>fabids</taxon>
        <taxon>Fabales</taxon>
        <taxon>Fabaceae</taxon>
        <taxon>Papilionoideae</taxon>
        <taxon>50 kb inversion clade</taxon>
        <taxon>NPAAA clade</taxon>
        <taxon>Hologalegina</taxon>
        <taxon>IRL clade</taxon>
        <taxon>Trifolieae</taxon>
        <taxon>Trifolium</taxon>
    </lineage>
</organism>
<dbReference type="AlphaFoldDB" id="A0A392TGA8"/>
<reference evidence="1 2" key="1">
    <citation type="journal article" date="2018" name="Front. Plant Sci.">
        <title>Red Clover (Trifolium pratense) and Zigzag Clover (T. medium) - A Picture of Genomic Similarities and Differences.</title>
        <authorList>
            <person name="Dluhosova J."/>
            <person name="Istvanek J."/>
            <person name="Nedelnik J."/>
            <person name="Repkova J."/>
        </authorList>
    </citation>
    <scope>NUCLEOTIDE SEQUENCE [LARGE SCALE GENOMIC DNA]</scope>
    <source>
        <strain evidence="2">cv. 10/8</strain>
        <tissue evidence="1">Leaf</tissue>
    </source>
</reference>
<dbReference type="EMBL" id="LXQA010574412">
    <property type="protein sequence ID" value="MCI60048.1"/>
    <property type="molecule type" value="Genomic_DNA"/>
</dbReference>
<name>A0A392TGA8_9FABA</name>
<dbReference type="Proteomes" id="UP000265520">
    <property type="component" value="Unassembled WGS sequence"/>
</dbReference>